<accession>A0ABT1DFJ3</accession>
<gene>
    <name evidence="1" type="ORF">M1L60_03140</name>
</gene>
<dbReference type="Proteomes" id="UP001523369">
    <property type="component" value="Unassembled WGS sequence"/>
</dbReference>
<evidence type="ECO:0000313" key="2">
    <source>
        <dbReference type="Proteomes" id="UP001523369"/>
    </source>
</evidence>
<proteinExistence type="predicted"/>
<organism evidence="1 2">
    <name type="scientific">Paractinoplanes aksuensis</name>
    <dbReference type="NCBI Taxonomy" id="2939490"/>
    <lineage>
        <taxon>Bacteria</taxon>
        <taxon>Bacillati</taxon>
        <taxon>Actinomycetota</taxon>
        <taxon>Actinomycetes</taxon>
        <taxon>Micromonosporales</taxon>
        <taxon>Micromonosporaceae</taxon>
        <taxon>Paractinoplanes</taxon>
    </lineage>
</organism>
<dbReference type="RefSeq" id="WP_253235717.1">
    <property type="nucleotide sequence ID" value="NZ_JAMYJR010000002.1"/>
</dbReference>
<evidence type="ECO:0000313" key="1">
    <source>
        <dbReference type="EMBL" id="MCO8269582.1"/>
    </source>
</evidence>
<protein>
    <submittedName>
        <fullName evidence="1">Immunity 51 family protein</fullName>
    </submittedName>
</protein>
<dbReference type="InterPro" id="IPR028956">
    <property type="entry name" value="Imm51"/>
</dbReference>
<reference evidence="1 2" key="1">
    <citation type="submission" date="2022-06" db="EMBL/GenBank/DDBJ databases">
        <title>New Species of the Genus Actinoplanes, ActinopZanes ferrugineus.</title>
        <authorList>
            <person name="Ding P."/>
        </authorList>
    </citation>
    <scope>NUCLEOTIDE SEQUENCE [LARGE SCALE GENOMIC DNA]</scope>
    <source>
        <strain evidence="1 2">TRM88003</strain>
    </source>
</reference>
<sequence length="112" mass="12123">MDPIKIVETSPGNFSLLLIAGTTDVDGVIEELGHEPNGYFWEGVAGWVVQTEAPALTDRFKYDPEGGMFVAYGTDRPALEELSVRLTAVASDADRARQLVAAAKESGFEFDD</sequence>
<dbReference type="Pfam" id="PF15595">
    <property type="entry name" value="Imm51"/>
    <property type="match status" value="1"/>
</dbReference>
<comment type="caution">
    <text evidence="1">The sequence shown here is derived from an EMBL/GenBank/DDBJ whole genome shotgun (WGS) entry which is preliminary data.</text>
</comment>
<dbReference type="EMBL" id="JAMYJR010000002">
    <property type="protein sequence ID" value="MCO8269582.1"/>
    <property type="molecule type" value="Genomic_DNA"/>
</dbReference>
<name>A0ABT1DFJ3_9ACTN</name>
<keyword evidence="2" id="KW-1185">Reference proteome</keyword>